<dbReference type="GO" id="GO:0016491">
    <property type="term" value="F:oxidoreductase activity"/>
    <property type="evidence" value="ECO:0007669"/>
    <property type="project" value="UniProtKB-KW"/>
</dbReference>
<comment type="cofactor">
    <cofactor evidence="2">
        <name>[4Fe-4S] cluster</name>
        <dbReference type="ChEBI" id="CHEBI:49883"/>
    </cofactor>
</comment>
<keyword evidence="8" id="KW-0408">Iron</keyword>
<evidence type="ECO:0000259" key="10">
    <source>
        <dbReference type="Pfam" id="PF04324"/>
    </source>
</evidence>
<dbReference type="GO" id="GO:0051536">
    <property type="term" value="F:iron-sulfur cluster binding"/>
    <property type="evidence" value="ECO:0007669"/>
    <property type="project" value="UniProtKB-KW"/>
</dbReference>
<name>A0AA96FER8_9MICO</name>
<dbReference type="PRINTS" id="PR00411">
    <property type="entry name" value="PNDRDTASEI"/>
</dbReference>
<dbReference type="Proteomes" id="UP001303408">
    <property type="component" value="Chromosome"/>
</dbReference>
<dbReference type="SUPFAM" id="SSF51905">
    <property type="entry name" value="FAD/NAD(P)-binding domain"/>
    <property type="match status" value="1"/>
</dbReference>
<dbReference type="PANTHER" id="PTHR43809">
    <property type="entry name" value="NITRITE REDUCTASE (NADH) LARGE SUBUNIT"/>
    <property type="match status" value="1"/>
</dbReference>
<proteinExistence type="inferred from homology"/>
<evidence type="ECO:0000256" key="8">
    <source>
        <dbReference type="ARBA" id="ARBA00023004"/>
    </source>
</evidence>
<evidence type="ECO:0000313" key="12">
    <source>
        <dbReference type="EMBL" id="WNM28322.1"/>
    </source>
</evidence>
<evidence type="ECO:0000256" key="6">
    <source>
        <dbReference type="ARBA" id="ARBA00022723"/>
    </source>
</evidence>
<dbReference type="InterPro" id="IPR007419">
    <property type="entry name" value="BFD-like_2Fe2S-bd_dom"/>
</dbReference>
<dbReference type="RefSeq" id="WP_313544716.1">
    <property type="nucleotide sequence ID" value="NZ_CP134880.1"/>
</dbReference>
<dbReference type="InterPro" id="IPR023753">
    <property type="entry name" value="FAD/NAD-binding_dom"/>
</dbReference>
<evidence type="ECO:0000256" key="2">
    <source>
        <dbReference type="ARBA" id="ARBA00001966"/>
    </source>
</evidence>
<dbReference type="EMBL" id="CP134880">
    <property type="protein sequence ID" value="WNM28322.1"/>
    <property type="molecule type" value="Genomic_DNA"/>
</dbReference>
<dbReference type="KEGG" id="dcp:RN607_04785"/>
<keyword evidence="6" id="KW-0479">Metal-binding</keyword>
<comment type="similarity">
    <text evidence="4">Belongs to the nitrite and sulfite reductase 4Fe-4S domain family.</text>
</comment>
<dbReference type="PRINTS" id="PR00368">
    <property type="entry name" value="FADPNR"/>
</dbReference>
<accession>A0AA96FER8</accession>
<dbReference type="PANTHER" id="PTHR43809:SF1">
    <property type="entry name" value="NITRITE REDUCTASE (NADH) LARGE SUBUNIT"/>
    <property type="match status" value="1"/>
</dbReference>
<evidence type="ECO:0000256" key="3">
    <source>
        <dbReference type="ARBA" id="ARBA00005096"/>
    </source>
</evidence>
<protein>
    <submittedName>
        <fullName evidence="12">FAD-dependent oxidoreductase</fullName>
    </submittedName>
</protein>
<dbReference type="GO" id="GO:0046872">
    <property type="term" value="F:metal ion binding"/>
    <property type="evidence" value="ECO:0007669"/>
    <property type="project" value="UniProtKB-KW"/>
</dbReference>
<evidence type="ECO:0000256" key="9">
    <source>
        <dbReference type="ARBA" id="ARBA00023014"/>
    </source>
</evidence>
<dbReference type="Gene3D" id="1.10.10.1100">
    <property type="entry name" value="BFD-like [2Fe-2S]-binding domain"/>
    <property type="match status" value="1"/>
</dbReference>
<keyword evidence="7" id="KW-0560">Oxidoreductase</keyword>
<gene>
    <name evidence="12" type="ORF">RN607_04785</name>
</gene>
<keyword evidence="5" id="KW-0349">Heme</keyword>
<feature type="domain" description="BFD-like [2Fe-2S]-binding" evidence="10">
    <location>
        <begin position="425"/>
        <end position="472"/>
    </location>
</feature>
<dbReference type="Pfam" id="PF04324">
    <property type="entry name" value="Fer2_BFD"/>
    <property type="match status" value="1"/>
</dbReference>
<evidence type="ECO:0000259" key="11">
    <source>
        <dbReference type="Pfam" id="PF07992"/>
    </source>
</evidence>
<evidence type="ECO:0000256" key="4">
    <source>
        <dbReference type="ARBA" id="ARBA00010429"/>
    </source>
</evidence>
<comment type="pathway">
    <text evidence="3">Nitrogen metabolism; nitrate reduction (assimilation).</text>
</comment>
<dbReference type="AlphaFoldDB" id="A0AA96FER8"/>
<sequence length="494" mass="50754">MRRIVVIGDGMVGSRFAELLVEADLGAHVTLLGKEPVPAYNRVLLSSVVAGAKSADLLRIAKEHPRIMRRTGVSAVTVDRDLMTVVDSTGRTHPYAALVLATGSAARVPAVQGVADAHGLVDGVFVLKDMADADGIVTAAGRARRAVVLGAGVLGLEVATGLARRGIAVRLVHIADRLMERQLGWEASAVAESSLRRLGIESHTGASLARVHTTRGRVTSVRLEDGSELLTDMVVMCAGTIPETTLARAAGLACERGVIVDDSLATTDPHIWAIGDCAQPPGGARGLVAQGWQQASTVVGVLTGSAPGASDAVPTSDVVRVKADGMAMVAMGVCGDFDRSDPRYRVLSLKDPEGGRYIEVVVSGGQLVGATCIGDGDVAATLSALYTRRLPVPPDPAQLMIRALAGGGAAAATRDPADLKDDDKVCNCNTVTAGRIREALADGCETVKDVAGRTRATTGCGDCTSLVEGLIACHRAVGANPTNPAAPVAVTQGA</sequence>
<organism evidence="12">
    <name type="scientific">Demequina capsici</name>
    <dbReference type="NCBI Taxonomy" id="3075620"/>
    <lineage>
        <taxon>Bacteria</taxon>
        <taxon>Bacillati</taxon>
        <taxon>Actinomycetota</taxon>
        <taxon>Actinomycetes</taxon>
        <taxon>Micrococcales</taxon>
        <taxon>Demequinaceae</taxon>
        <taxon>Demequina</taxon>
    </lineage>
</organism>
<dbReference type="InterPro" id="IPR041854">
    <property type="entry name" value="BFD-like_2Fe2S-bd_dom_sf"/>
</dbReference>
<feature type="domain" description="FAD/NAD(P)-binding" evidence="11">
    <location>
        <begin position="3"/>
        <end position="286"/>
    </location>
</feature>
<dbReference type="Gene3D" id="3.50.50.60">
    <property type="entry name" value="FAD/NAD(P)-binding domain"/>
    <property type="match status" value="2"/>
</dbReference>
<dbReference type="InterPro" id="IPR052034">
    <property type="entry name" value="NasD-like"/>
</dbReference>
<keyword evidence="9" id="KW-0411">Iron-sulfur</keyword>
<evidence type="ECO:0000256" key="7">
    <source>
        <dbReference type="ARBA" id="ARBA00023002"/>
    </source>
</evidence>
<dbReference type="InterPro" id="IPR036188">
    <property type="entry name" value="FAD/NAD-bd_sf"/>
</dbReference>
<comment type="cofactor">
    <cofactor evidence="1">
        <name>siroheme</name>
        <dbReference type="ChEBI" id="CHEBI:60052"/>
    </cofactor>
</comment>
<reference evidence="12" key="1">
    <citation type="submission" date="2023-09" db="EMBL/GenBank/DDBJ databases">
        <title>Demequina sp. a novel bacteria isolated from Capsicum annuum.</title>
        <authorList>
            <person name="Humaira Z."/>
            <person name="Lee J."/>
            <person name="Cho D."/>
        </authorList>
    </citation>
    <scope>NUCLEOTIDE SEQUENCE</scope>
    <source>
        <strain evidence="12">PMTSA13</strain>
    </source>
</reference>
<evidence type="ECO:0000256" key="1">
    <source>
        <dbReference type="ARBA" id="ARBA00001929"/>
    </source>
</evidence>
<dbReference type="Pfam" id="PF07992">
    <property type="entry name" value="Pyr_redox_2"/>
    <property type="match status" value="1"/>
</dbReference>
<evidence type="ECO:0000256" key="5">
    <source>
        <dbReference type="ARBA" id="ARBA00022617"/>
    </source>
</evidence>